<reference evidence="2" key="1">
    <citation type="submission" date="2021-01" db="EMBL/GenBank/DDBJ databases">
        <authorList>
            <person name="Corre E."/>
            <person name="Pelletier E."/>
            <person name="Niang G."/>
            <person name="Scheremetjew M."/>
            <person name="Finn R."/>
            <person name="Kale V."/>
            <person name="Holt S."/>
            <person name="Cochrane G."/>
            <person name="Meng A."/>
            <person name="Brown T."/>
            <person name="Cohen L."/>
        </authorList>
    </citation>
    <scope>NUCLEOTIDE SEQUENCE</scope>
    <source>
        <strain evidence="2">WS</strain>
    </source>
</reference>
<feature type="compositionally biased region" description="Polar residues" evidence="1">
    <location>
        <begin position="120"/>
        <end position="130"/>
    </location>
</feature>
<sequence>MSHQFLSHPSSTSAATPTLYIDNYQHAPEKNIEKPDFSEDHLCALDNCKRKGTRLVTSLRYEYRLKPHGSNRVCEGHYRKDLRRFKKEHGDKAQLVNHRKDKKSPQPSSRKRSKSPSPSATPVGTSSSQRFAPVLAPTEFDAQVDYVPNTRKRKRSTSPQQIITDEKVMTDERMHAIEKYAFRILVKMRRDDPLCLGTVYNSQSDDEIDRVAREKSPASSWATHQDSFLTPDTKRRRISAH</sequence>
<feature type="region of interest" description="Disordered" evidence="1">
    <location>
        <begin position="205"/>
        <end position="241"/>
    </location>
</feature>
<protein>
    <submittedName>
        <fullName evidence="2">Uncharacterized protein</fullName>
    </submittedName>
</protein>
<name>A0A7S1PI56_9EUKA</name>
<evidence type="ECO:0000256" key="1">
    <source>
        <dbReference type="SAM" id="MobiDB-lite"/>
    </source>
</evidence>
<feature type="region of interest" description="Disordered" evidence="1">
    <location>
        <begin position="88"/>
        <end position="162"/>
    </location>
</feature>
<gene>
    <name evidence="2" type="ORF">PCOS0759_LOCUS7048</name>
</gene>
<organism evidence="2">
    <name type="scientific">Percolomonas cosmopolitus</name>
    <dbReference type="NCBI Taxonomy" id="63605"/>
    <lineage>
        <taxon>Eukaryota</taxon>
        <taxon>Discoba</taxon>
        <taxon>Heterolobosea</taxon>
        <taxon>Tetramitia</taxon>
        <taxon>Eutetramitia</taxon>
        <taxon>Percolomonadidae</taxon>
        <taxon>Percolomonas</taxon>
    </lineage>
</organism>
<proteinExistence type="predicted"/>
<accession>A0A7S1PI56</accession>
<dbReference type="EMBL" id="HBGD01008570">
    <property type="protein sequence ID" value="CAD9083794.1"/>
    <property type="molecule type" value="Transcribed_RNA"/>
</dbReference>
<feature type="compositionally biased region" description="Polar residues" evidence="1">
    <location>
        <begin position="217"/>
        <end position="230"/>
    </location>
</feature>
<dbReference type="AlphaFoldDB" id="A0A7S1PI56"/>
<evidence type="ECO:0000313" key="2">
    <source>
        <dbReference type="EMBL" id="CAD9083794.1"/>
    </source>
</evidence>